<evidence type="ECO:0000256" key="2">
    <source>
        <dbReference type="SAM" id="Phobius"/>
    </source>
</evidence>
<keyword evidence="2" id="KW-0472">Membrane</keyword>
<feature type="region of interest" description="Disordered" evidence="1">
    <location>
        <begin position="312"/>
        <end position="358"/>
    </location>
</feature>
<proteinExistence type="predicted"/>
<keyword evidence="2" id="KW-1133">Transmembrane helix</keyword>
<name>A0A2T0S7T5_9ACTN</name>
<keyword evidence="2" id="KW-0812">Transmembrane</keyword>
<dbReference type="PRINTS" id="PR01217">
    <property type="entry name" value="PRICHEXTENSN"/>
</dbReference>
<keyword evidence="4" id="KW-1185">Reference proteome</keyword>
<feature type="region of interest" description="Disordered" evidence="1">
    <location>
        <begin position="177"/>
        <end position="261"/>
    </location>
</feature>
<reference evidence="3 4" key="1">
    <citation type="submission" date="2018-03" db="EMBL/GenBank/DDBJ databases">
        <title>Genomic Encyclopedia of Archaeal and Bacterial Type Strains, Phase II (KMG-II): from individual species to whole genera.</title>
        <authorList>
            <person name="Goeker M."/>
        </authorList>
    </citation>
    <scope>NUCLEOTIDE SEQUENCE [LARGE SCALE GENOMIC DNA]</scope>
    <source>
        <strain evidence="3 4">DSM 45348</strain>
    </source>
</reference>
<dbReference type="OrthoDB" id="3701328at2"/>
<protein>
    <submittedName>
        <fullName evidence="3">Uncharacterized protein</fullName>
    </submittedName>
</protein>
<organism evidence="3 4">
    <name type="scientific">Pseudosporangium ferrugineum</name>
    <dbReference type="NCBI Taxonomy" id="439699"/>
    <lineage>
        <taxon>Bacteria</taxon>
        <taxon>Bacillati</taxon>
        <taxon>Actinomycetota</taxon>
        <taxon>Actinomycetes</taxon>
        <taxon>Micromonosporales</taxon>
        <taxon>Micromonosporaceae</taxon>
        <taxon>Pseudosporangium</taxon>
    </lineage>
</organism>
<feature type="compositionally biased region" description="Low complexity" evidence="1">
    <location>
        <begin position="220"/>
        <end position="232"/>
    </location>
</feature>
<feature type="compositionally biased region" description="Pro residues" evidence="1">
    <location>
        <begin position="243"/>
        <end position="259"/>
    </location>
</feature>
<evidence type="ECO:0000313" key="4">
    <source>
        <dbReference type="Proteomes" id="UP000239209"/>
    </source>
</evidence>
<dbReference type="EMBL" id="PVZG01000006">
    <property type="protein sequence ID" value="PRY29478.1"/>
    <property type="molecule type" value="Genomic_DNA"/>
</dbReference>
<feature type="transmembrane region" description="Helical" evidence="2">
    <location>
        <begin position="267"/>
        <end position="292"/>
    </location>
</feature>
<feature type="compositionally biased region" description="Pro residues" evidence="1">
    <location>
        <begin position="328"/>
        <end position="352"/>
    </location>
</feature>
<dbReference type="AlphaFoldDB" id="A0A2T0S7T5"/>
<gene>
    <name evidence="3" type="ORF">CLV70_106197</name>
</gene>
<dbReference type="Pfam" id="PF22564">
    <property type="entry name" value="HAAS"/>
    <property type="match status" value="1"/>
</dbReference>
<dbReference type="RefSeq" id="WP_106127123.1">
    <property type="nucleotide sequence ID" value="NZ_PVZG01000006.1"/>
</dbReference>
<evidence type="ECO:0000313" key="3">
    <source>
        <dbReference type="EMBL" id="PRY29478.1"/>
    </source>
</evidence>
<accession>A0A2T0S7T5</accession>
<comment type="caution">
    <text evidence="3">The sequence shown here is derived from an EMBL/GenBank/DDBJ whole genome shotgun (WGS) entry which is preliminary data.</text>
</comment>
<evidence type="ECO:0000256" key="1">
    <source>
        <dbReference type="SAM" id="MobiDB-lite"/>
    </source>
</evidence>
<sequence>MSSDRFDVVVAEYLREVEQRLSGLPVLQRRELLGDLEAHIANERAESGVSSETELLQVLERLGAPEVVASAAYEEAGLPEPTMPVPVVSVGAVPMPDAVAAASGGQVFAGTVTFAASSRFSGRAERTAFVDTSEVAAMVAASDPAAPAAPASGAPASGAPASPGPFSSVAAVAAPGSAPPAWVPPAPTPQAYQPPPSPAVIPPPDDLLRKRPGPYPPSGPGRASAGAIPGSSQPGYSSGVPPFGQPPYVGGPPLAPPPARSGSSLGWLRAAIAGVAVLFFLVALSCVGGAFLMRSGSVEEAPAVGVPVQTFSQEATDEPTVADTTDAVPPPGVTTPPTQPPTPEAPTTPPLPTATATE</sequence>
<feature type="compositionally biased region" description="Pro residues" evidence="1">
    <location>
        <begin position="177"/>
        <end position="205"/>
    </location>
</feature>
<dbReference type="Proteomes" id="UP000239209">
    <property type="component" value="Unassembled WGS sequence"/>
</dbReference>